<dbReference type="PROSITE" id="PS51412">
    <property type="entry name" value="MACPF_2"/>
    <property type="match status" value="1"/>
</dbReference>
<feature type="domain" description="MACPF" evidence="2">
    <location>
        <begin position="259"/>
        <end position="615"/>
    </location>
</feature>
<dbReference type="EMBL" id="OCSU01000003">
    <property type="protein sequence ID" value="SOE89240.1"/>
    <property type="molecule type" value="Genomic_DNA"/>
</dbReference>
<accession>A0A7Z7IED7</accession>
<comment type="caution">
    <text evidence="3">The sequence shown here is derived from an EMBL/GenBank/DDBJ whole genome shotgun (WGS) entry which is preliminary data.</text>
</comment>
<feature type="compositionally biased region" description="Low complexity" evidence="1">
    <location>
        <begin position="241"/>
        <end position="269"/>
    </location>
</feature>
<protein>
    <submittedName>
        <fullName evidence="3">MAC/Perforin domain-containing protein</fullName>
    </submittedName>
</protein>
<keyword evidence="4" id="KW-1185">Reference proteome</keyword>
<sequence length="689" mass="73950">MISYTLQARDGKSRADAAPDGATLAELRKVFVNTGEMDAEDQFRSGANAVTLKVVAATEEGKTVIADSMVVAIVPIRRTIAFTDKAGTKHQVFVRPDETLGQFRKNNAKLIADTDVFVVESKPVATADEDSVYLRRFEELAVKRESVPAATPKVYKLLLLKDGGKPKAIDWSGGGEDKTLKDLRAFLKEDAPADLPFLDSAQKAVPLDMEPFETVGVKLGKADDKLGFLRFRFESPRKRNATTTPAASSSGGSSTAASAAAAASGTTPSLRDTQDLLAPFLGRPNIPPGAPQDVFDRMDVAEQASLLAAMRHLHGLRFVLAPDGSYELERALRPAFDSDWVEDFVAVVRPITSTRFSASATQVRTLDAIASSLSWNVGGGVGVEGKVASLSVKSDYKDEVTQSKETTRSELHLRVEYLVARGEVVVDPRSIVLSKAFFDDASALAALIRNKAASADAVSGLARILDSYGTHVPLRTIFGGKLIYRQDRDVEASTDKNRHVREFTTDVQGSYKAVTVSARGGFKTEESATKIYESANQAIEVTAAGGNPALALDPYGWAATLSHAGWWNVIAFADVVPLLSLLPSDLKETIIPVLLKSNELAAALSTPIDWATYRAQMLKEFVRTQRGGEEISFDASPAPREVQPGTPPSVQPVQPVVPPVVAPQPAPVQPGESQSQPQSVKPGGEEVDI</sequence>
<feature type="region of interest" description="Disordered" evidence="1">
    <location>
        <begin position="632"/>
        <end position="689"/>
    </location>
</feature>
<reference evidence="3 4" key="1">
    <citation type="submission" date="2017-09" db="EMBL/GenBank/DDBJ databases">
        <authorList>
            <person name="Varghese N."/>
            <person name="Submissions S."/>
        </authorList>
    </citation>
    <scope>NUCLEOTIDE SEQUENCE [LARGE SCALE GENOMIC DNA]</scope>
    <source>
        <strain evidence="3 4">OK806</strain>
    </source>
</reference>
<evidence type="ECO:0000256" key="1">
    <source>
        <dbReference type="SAM" id="MobiDB-lite"/>
    </source>
</evidence>
<dbReference type="InterPro" id="IPR020864">
    <property type="entry name" value="MACPF"/>
</dbReference>
<dbReference type="Pfam" id="PF01823">
    <property type="entry name" value="MACPF"/>
    <property type="match status" value="1"/>
</dbReference>
<proteinExistence type="predicted"/>
<dbReference type="AlphaFoldDB" id="A0A7Z7IED7"/>
<evidence type="ECO:0000313" key="3">
    <source>
        <dbReference type="EMBL" id="SOE89240.1"/>
    </source>
</evidence>
<name>A0A7Z7IED7_9BURK</name>
<feature type="compositionally biased region" description="Pro residues" evidence="1">
    <location>
        <begin position="645"/>
        <end position="668"/>
    </location>
</feature>
<dbReference type="OrthoDB" id="9122659at2"/>
<gene>
    <name evidence="3" type="ORF">SAMN05446927_7898</name>
</gene>
<evidence type="ECO:0000313" key="4">
    <source>
        <dbReference type="Proteomes" id="UP000219522"/>
    </source>
</evidence>
<dbReference type="Proteomes" id="UP000219522">
    <property type="component" value="Unassembled WGS sequence"/>
</dbReference>
<dbReference type="RefSeq" id="WP_062639409.1">
    <property type="nucleotide sequence ID" value="NZ_FCOG02000055.1"/>
</dbReference>
<organism evidence="3 4">
    <name type="scientific">Caballeronia arationis</name>
    <dbReference type="NCBI Taxonomy" id="1777142"/>
    <lineage>
        <taxon>Bacteria</taxon>
        <taxon>Pseudomonadati</taxon>
        <taxon>Pseudomonadota</taxon>
        <taxon>Betaproteobacteria</taxon>
        <taxon>Burkholderiales</taxon>
        <taxon>Burkholderiaceae</taxon>
        <taxon>Caballeronia</taxon>
    </lineage>
</organism>
<evidence type="ECO:0000259" key="2">
    <source>
        <dbReference type="PROSITE" id="PS51412"/>
    </source>
</evidence>
<feature type="region of interest" description="Disordered" evidence="1">
    <location>
        <begin position="239"/>
        <end position="270"/>
    </location>
</feature>